<dbReference type="PANTHER" id="PTHR39327:SF1">
    <property type="entry name" value="BLR5470 PROTEIN"/>
    <property type="match status" value="1"/>
</dbReference>
<dbReference type="SUPFAM" id="SSF54001">
    <property type="entry name" value="Cysteine proteinases"/>
    <property type="match status" value="1"/>
</dbReference>
<proteinExistence type="predicted"/>
<comment type="caution">
    <text evidence="1">The sequence shown here is derived from an EMBL/GenBank/DDBJ whole genome shotgun (WGS) entry which is preliminary data.</text>
</comment>
<name>A0A235EUM9_9RHOO</name>
<accession>A0A235EUM9</accession>
<gene>
    <name evidence="1" type="ORF">CGK74_16810</name>
</gene>
<dbReference type="Pfam" id="PF06035">
    <property type="entry name" value="Peptidase_C93"/>
    <property type="match status" value="1"/>
</dbReference>
<sequence length="175" mass="19596">MMEAAATRSEQDRLALVNNFFNRHLRFEDDRQVWNTPDYWATPLEALSRSAGDCEDFAIAKFASLRMLGVPPERLRLIYVRANIGAADSGISQAHMVLGYYPTPDAEPLVLDNLINDIRPAGRRPDLFPVFSFSDAGLWVAGASQSSADPTTRLSRWRDVLDRMSREGIRLVGSP</sequence>
<protein>
    <submittedName>
        <fullName evidence="1">Transglutaminase</fullName>
    </submittedName>
</protein>
<dbReference type="PANTHER" id="PTHR39327">
    <property type="match status" value="1"/>
</dbReference>
<evidence type="ECO:0000313" key="1">
    <source>
        <dbReference type="EMBL" id="OYD52714.1"/>
    </source>
</evidence>
<dbReference type="InterPro" id="IPR010319">
    <property type="entry name" value="Transglutaminase-like_Cys_pept"/>
</dbReference>
<dbReference type="InterPro" id="IPR038765">
    <property type="entry name" value="Papain-like_cys_pep_sf"/>
</dbReference>
<keyword evidence="2" id="KW-1185">Reference proteome</keyword>
<dbReference type="OrthoDB" id="5401788at2"/>
<dbReference type="Gene3D" id="3.10.620.30">
    <property type="match status" value="1"/>
</dbReference>
<dbReference type="Proteomes" id="UP000215181">
    <property type="component" value="Unassembled WGS sequence"/>
</dbReference>
<dbReference type="AlphaFoldDB" id="A0A235EUM9"/>
<reference evidence="1 2" key="1">
    <citation type="submission" date="2017-07" db="EMBL/GenBank/DDBJ databases">
        <title>Thauera sp. KNDSS-Mac4 genome sequence and assembly.</title>
        <authorList>
            <person name="Mayilraj S."/>
        </authorList>
    </citation>
    <scope>NUCLEOTIDE SEQUENCE [LARGE SCALE GENOMIC DNA]</scope>
    <source>
        <strain evidence="1 2">KNDSS-Mac4</strain>
    </source>
</reference>
<dbReference type="EMBL" id="NOIH01000030">
    <property type="protein sequence ID" value="OYD52714.1"/>
    <property type="molecule type" value="Genomic_DNA"/>
</dbReference>
<organism evidence="1 2">
    <name type="scientific">Thauera propionica</name>
    <dbReference type="NCBI Taxonomy" id="2019431"/>
    <lineage>
        <taxon>Bacteria</taxon>
        <taxon>Pseudomonadati</taxon>
        <taxon>Pseudomonadota</taxon>
        <taxon>Betaproteobacteria</taxon>
        <taxon>Rhodocyclales</taxon>
        <taxon>Zoogloeaceae</taxon>
        <taxon>Thauera</taxon>
    </lineage>
</organism>
<evidence type="ECO:0000313" key="2">
    <source>
        <dbReference type="Proteomes" id="UP000215181"/>
    </source>
</evidence>